<organism evidence="1 2">
    <name type="scientific">Cichlidogyrus casuarinus</name>
    <dbReference type="NCBI Taxonomy" id="1844966"/>
    <lineage>
        <taxon>Eukaryota</taxon>
        <taxon>Metazoa</taxon>
        <taxon>Spiralia</taxon>
        <taxon>Lophotrochozoa</taxon>
        <taxon>Platyhelminthes</taxon>
        <taxon>Monogenea</taxon>
        <taxon>Monopisthocotylea</taxon>
        <taxon>Dactylogyridea</taxon>
        <taxon>Ancyrocephalidae</taxon>
        <taxon>Cichlidogyrus</taxon>
    </lineage>
</organism>
<reference evidence="1 2" key="1">
    <citation type="submission" date="2024-11" db="EMBL/GenBank/DDBJ databases">
        <title>Adaptive evolution of stress response genes in parasites aligns with host niche diversity.</title>
        <authorList>
            <person name="Hahn C."/>
            <person name="Resl P."/>
        </authorList>
    </citation>
    <scope>NUCLEOTIDE SEQUENCE [LARGE SCALE GENOMIC DNA]</scope>
    <source>
        <strain evidence="1">EGGRZ-B1_66</strain>
        <tissue evidence="1">Body</tissue>
    </source>
</reference>
<dbReference type="EMBL" id="JBJKFK010002747">
    <property type="protein sequence ID" value="KAL3310673.1"/>
    <property type="molecule type" value="Genomic_DNA"/>
</dbReference>
<dbReference type="AlphaFoldDB" id="A0ABD2PT73"/>
<protein>
    <submittedName>
        <fullName evidence="1">Uncharacterized protein</fullName>
    </submittedName>
</protein>
<comment type="caution">
    <text evidence="1">The sequence shown here is derived from an EMBL/GenBank/DDBJ whole genome shotgun (WGS) entry which is preliminary data.</text>
</comment>
<evidence type="ECO:0000313" key="2">
    <source>
        <dbReference type="Proteomes" id="UP001626550"/>
    </source>
</evidence>
<name>A0ABD2PT73_9PLAT</name>
<gene>
    <name evidence="1" type="ORF">Ciccas_010756</name>
</gene>
<proteinExistence type="predicted"/>
<dbReference type="Proteomes" id="UP001626550">
    <property type="component" value="Unassembled WGS sequence"/>
</dbReference>
<accession>A0ABD2PT73</accession>
<keyword evidence="2" id="KW-1185">Reference proteome</keyword>
<evidence type="ECO:0000313" key="1">
    <source>
        <dbReference type="EMBL" id="KAL3310673.1"/>
    </source>
</evidence>
<sequence length="426" mass="49434">MSQKLYQDEFNLLTMLCDPSKLQEWRSQRLENTAIQLLFFLISARIPTLVNEVRTVDFSMSDMKQLLWTKVSLFELNPSLEIYERVLAQLVRVLFNGRATVSEIIKILEVLSLKTIWALNENVGCFELICSDFERTVELPVLKKLLKSEPDSLLQVAEVLVQRQLHFRKTHSTELILHFTREKQVEYMLKTALLLHIFRVILELQVKNLITEGAEVLQALGNCSFLEEWRKRANENSALGLLLFLGWQNTIRKIIQVPTAIKIDELKMALRIQFEEFAKIPRLSLYQDLVTTLARIVFSGKLSEAQMLSCLEEFAEEILRTVGTLPMILVEEEKMIKAELAKDSEEARTNVVAMLVHRLLFHSLKFGKDKPKVKQSEERRRRYIAICAIGIQLTATALTYGDFGHLGNVIPKYRKREKRFFLHLRS</sequence>